<reference evidence="4 5" key="1">
    <citation type="journal article" date="2023" name="Sci. Data">
        <title>Genome assembly of the Korean intertidal mud-creeper Batillaria attramentaria.</title>
        <authorList>
            <person name="Patra A.K."/>
            <person name="Ho P.T."/>
            <person name="Jun S."/>
            <person name="Lee S.J."/>
            <person name="Kim Y."/>
            <person name="Won Y.J."/>
        </authorList>
    </citation>
    <scope>NUCLEOTIDE SEQUENCE [LARGE SCALE GENOMIC DNA]</scope>
    <source>
        <strain evidence="4">Wonlab-2016</strain>
    </source>
</reference>
<dbReference type="SMART" id="SM00028">
    <property type="entry name" value="TPR"/>
    <property type="match status" value="9"/>
</dbReference>
<evidence type="ECO:0000313" key="5">
    <source>
        <dbReference type="Proteomes" id="UP001519460"/>
    </source>
</evidence>
<keyword evidence="5" id="KW-1185">Reference proteome</keyword>
<sequence length="1475" mass="161833">MGYKLWENAHTGEVEEIRSLVSALAQLKEGGTSDVLLLAQGFLALQDGSLLLAQESLQKGVAAKPAVFCGCFYLASVLYQLHRTSDCIHTCQDGVSISEPFDDVSIVRGVARCEYLRNRLMMLALCVVWQGVSISEPFDDVSVVRGVARSLSLLSSKTGHVIVNTAEAVKRLHLMMAQCCHLQGTKQSLSQALSILEEVHEVSDEVLSLRASLLLGLGEMEKFQECLETLGSKDTTEVRFLQAQLDFCNKNYTSAVSKLRECVSEDTKNAQYLLKLGQALWELHHHGNGAQVQEECFNSLLKAAKLDPYLSDTFLYLGHFYAEVKRDQERAKKCYQKAFDLDSNSDEAGAALCDMLTALGEEDSVQSLLERVTGAASAGCAKWAWLRLGLAQVRSGDPSTAITSLQSALRADPEDRHAWECLAEAYLHRGSFTAALKAFGRAAELQPDSMYCLYQMANIKQRVGVLSEAVKEYKLILDQSPNYVPALKGLGETQLLLAQRHLQQHLIDLAHDHCQQAIHWLTKAAAQRSDLSCLWKLLGDCCTLLRPLPTQSVSVCVAKRLCQTTTHDNTDTVCVAKRLCQTTTRDNTDTVCVPKRLCQTATRDNTDTRLCQTTTRDNTDTVCVAKRLCQTTTRDNTDTVCVAKRLCQTTTRDNTDTVCVAKRLCQTTTRDNTDTVCVPKRLCLTTTRDNTDTVCVAKRLVCVPKRLCQTTTRDNTDTVKLGKVDLLQLGARCYGRALKILPNSAPLWHDLGISYLQQTRESSCSDERTVLMDKCLYALKKAVSLDPGNHMHWTALGVAATSPYVKNLPLAQHCFIKSIQSETNNAVAWTNLGTLYLQNDNIQLAHRAFNMAQSQDPEYVAGWVGQALIAELVGHGEAMDLFRHTTQIGIHLESCIGYGHWVISTLLDVTRQDTPAFQYCIHQMAAIPAACDALTRYTSLVKTEPAAFNMLGLLLEHQGLDKPALAAAISYHRKNNRYKEASAVFESCGAGTMFADLCQWGLVLYQAGRLPDSFTVYQQALALAESEANTSHVWSALGMVAYKLGDMEGAKSALFQGYQSSSPSLHGLFALCALGLLQGDATLTQATIQELSNLVKKGERITDVATLMAALKVSQGEVEEAVTAVQQMLHNHTEVVGLWLLLARLSLQYQKDSLAAETCAKGALGCTHLNDQASLVCLALSQLHLGKHSRRAGRDNAVRAAQKAFHVKPDDVGALCCLVSAVHGEAVIRYITSGDRVLLSREVSLLNQALGSPGVSTAQRCWCLKQRAVTQILCENTDGAGQTLQQEQQFVQVLSCVLKKDLTGLEPLVIGDGTDYFFWQVLVVGLIRNEQWTEAGVVLREALQKATGDSSQQVKTACLFLIAWMAAHQLLKSGGDPSESGDNSPLLAELQEATQALDQLSERPHTVTQLFLALVHFHNNPRKAKHHFANVLDPALPSSSLGVDLSMARRGKLLSEADESVDTATASFYNKLQNQ</sequence>
<dbReference type="PANTHER" id="PTHR15704">
    <property type="entry name" value="SUPERKILLER 3 PROTEIN-RELATED"/>
    <property type="match status" value="1"/>
</dbReference>
<gene>
    <name evidence="4" type="ORF">BaRGS_00035177</name>
</gene>
<dbReference type="Proteomes" id="UP001519460">
    <property type="component" value="Unassembled WGS sequence"/>
</dbReference>
<comment type="caution">
    <text evidence="4">The sequence shown here is derived from an EMBL/GenBank/DDBJ whole genome shotgun (WGS) entry which is preliminary data.</text>
</comment>
<evidence type="ECO:0000256" key="3">
    <source>
        <dbReference type="PROSITE-ProRule" id="PRU00339"/>
    </source>
</evidence>
<dbReference type="InterPro" id="IPR019734">
    <property type="entry name" value="TPR_rpt"/>
</dbReference>
<evidence type="ECO:0000256" key="1">
    <source>
        <dbReference type="ARBA" id="ARBA00022737"/>
    </source>
</evidence>
<dbReference type="SUPFAM" id="SSF48452">
    <property type="entry name" value="TPR-like"/>
    <property type="match status" value="3"/>
</dbReference>
<dbReference type="Pfam" id="PF13432">
    <property type="entry name" value="TPR_16"/>
    <property type="match status" value="2"/>
</dbReference>
<protein>
    <recommendedName>
        <fullName evidence="6">Tetratricopeptide repeat protein 37</fullName>
    </recommendedName>
</protein>
<dbReference type="EMBL" id="JACVVK020000464">
    <property type="protein sequence ID" value="KAK7473574.1"/>
    <property type="molecule type" value="Genomic_DNA"/>
</dbReference>
<keyword evidence="1" id="KW-0677">Repeat</keyword>
<proteinExistence type="predicted"/>
<feature type="repeat" description="TPR" evidence="3">
    <location>
        <begin position="826"/>
        <end position="859"/>
    </location>
</feature>
<feature type="repeat" description="TPR" evidence="3">
    <location>
        <begin position="416"/>
        <end position="449"/>
    </location>
</feature>
<dbReference type="PROSITE" id="PS50005">
    <property type="entry name" value="TPR"/>
    <property type="match status" value="3"/>
</dbReference>
<feature type="repeat" description="TPR" evidence="3">
    <location>
        <begin position="382"/>
        <end position="415"/>
    </location>
</feature>
<accession>A0ABD0JEU7</accession>
<evidence type="ECO:0000313" key="4">
    <source>
        <dbReference type="EMBL" id="KAK7473574.1"/>
    </source>
</evidence>
<dbReference type="InterPro" id="IPR011990">
    <property type="entry name" value="TPR-like_helical_dom_sf"/>
</dbReference>
<dbReference type="PANTHER" id="PTHR15704:SF7">
    <property type="entry name" value="SUPERKILLER COMPLEX PROTEIN 3"/>
    <property type="match status" value="1"/>
</dbReference>
<evidence type="ECO:0000256" key="2">
    <source>
        <dbReference type="ARBA" id="ARBA00022803"/>
    </source>
</evidence>
<evidence type="ECO:0008006" key="6">
    <source>
        <dbReference type="Google" id="ProtNLM"/>
    </source>
</evidence>
<dbReference type="InterPro" id="IPR039226">
    <property type="entry name" value="Ski3/TTC37"/>
</dbReference>
<organism evidence="4 5">
    <name type="scientific">Batillaria attramentaria</name>
    <dbReference type="NCBI Taxonomy" id="370345"/>
    <lineage>
        <taxon>Eukaryota</taxon>
        <taxon>Metazoa</taxon>
        <taxon>Spiralia</taxon>
        <taxon>Lophotrochozoa</taxon>
        <taxon>Mollusca</taxon>
        <taxon>Gastropoda</taxon>
        <taxon>Caenogastropoda</taxon>
        <taxon>Sorbeoconcha</taxon>
        <taxon>Cerithioidea</taxon>
        <taxon>Batillariidae</taxon>
        <taxon>Batillaria</taxon>
    </lineage>
</organism>
<name>A0ABD0JEU7_9CAEN</name>
<keyword evidence="2 3" id="KW-0802">TPR repeat</keyword>
<dbReference type="Gene3D" id="1.25.40.10">
    <property type="entry name" value="Tetratricopeptide repeat domain"/>
    <property type="match status" value="3"/>
</dbReference>